<dbReference type="Proteomes" id="UP000035268">
    <property type="component" value="Chromosome"/>
</dbReference>
<keyword evidence="3" id="KW-1185">Reference proteome</keyword>
<evidence type="ECO:0000259" key="1">
    <source>
        <dbReference type="Pfam" id="PF13480"/>
    </source>
</evidence>
<dbReference type="SUPFAM" id="SSF55729">
    <property type="entry name" value="Acyl-CoA N-acyltransferases (Nat)"/>
    <property type="match status" value="1"/>
</dbReference>
<reference evidence="2 3" key="2">
    <citation type="journal article" date="2016" name="ISME J.">
        <title>Characterization of the first cultured representative of Verrucomicrobia subdivision 5 indicates the proposal of a novel phylum.</title>
        <authorList>
            <person name="Spring S."/>
            <person name="Bunk B."/>
            <person name="Sproer C."/>
            <person name="Schumann P."/>
            <person name="Rohde M."/>
            <person name="Tindall B.J."/>
            <person name="Klenk H.P."/>
        </authorList>
    </citation>
    <scope>NUCLEOTIDE SEQUENCE [LARGE SCALE GENOMIC DNA]</scope>
    <source>
        <strain evidence="2 3">L21-Fru-AB</strain>
    </source>
</reference>
<dbReference type="InterPro" id="IPR038740">
    <property type="entry name" value="BioF2-like_GNAT_dom"/>
</dbReference>
<dbReference type="KEGG" id="vbl:L21SP4_01669"/>
<evidence type="ECO:0000313" key="2">
    <source>
        <dbReference type="EMBL" id="AKJ64911.1"/>
    </source>
</evidence>
<accession>A0A0G3EEL8</accession>
<gene>
    <name evidence="2" type="ORF">L21SP4_01669</name>
</gene>
<reference evidence="3" key="1">
    <citation type="submission" date="2015-02" db="EMBL/GenBank/DDBJ databases">
        <title>Description and complete genome sequence of the first cultured representative of the subdivision 5 of the Verrucomicrobia phylum.</title>
        <authorList>
            <person name="Spring S."/>
            <person name="Bunk B."/>
            <person name="Sproer C."/>
            <person name="Klenk H.-P."/>
        </authorList>
    </citation>
    <scope>NUCLEOTIDE SEQUENCE [LARGE SCALE GENOMIC DNA]</scope>
    <source>
        <strain evidence="3">L21-Fru-AB</strain>
    </source>
</reference>
<sequence length="362" mass="41608">MGSNGSGIAARVVEPHEDEAWDALVASSPTANRFLRSDCLRMLEETDSLGIRFRRVGVFDDAGALRGGWALPTMQRMGIRASTYFEFFYAGPMLAPDLETGSVHVCRERLDVLHALAQAQTRELHLIEAEGHPRFVDARGLWYAGFELQTLYTHIWHFGNPDDVFMKMNRERRRLIRRADESLRFGLLTSDDVAEGFVPLYKRLMQKFDWLPGEQWSRDLQDRLQWLWDHDVGAVYGAWDENGALCGAVIVLVSEEDRTIYLWRCGYDTSRKGNTIVPALYWHAAQHWLQQWGEPLACNLGGSPLISLAQFKDYLGADVVPHLRLVYRPLRPRPVLWRLGRGIKETSRRRLTRTRVSLLNEE</sequence>
<protein>
    <recommendedName>
        <fullName evidence="1">BioF2-like acetyltransferase domain-containing protein</fullName>
    </recommendedName>
</protein>
<evidence type="ECO:0000313" key="3">
    <source>
        <dbReference type="Proteomes" id="UP000035268"/>
    </source>
</evidence>
<dbReference type="AlphaFoldDB" id="A0A0G3EEL8"/>
<proteinExistence type="predicted"/>
<dbReference type="Gene3D" id="3.40.630.30">
    <property type="match status" value="1"/>
</dbReference>
<dbReference type="Pfam" id="PF13480">
    <property type="entry name" value="Acetyltransf_6"/>
    <property type="match status" value="1"/>
</dbReference>
<dbReference type="RefSeq" id="WP_052882193.1">
    <property type="nucleotide sequence ID" value="NZ_CP010904.1"/>
</dbReference>
<organism evidence="2 3">
    <name type="scientific">Kiritimatiella glycovorans</name>
    <dbReference type="NCBI Taxonomy" id="1307763"/>
    <lineage>
        <taxon>Bacteria</taxon>
        <taxon>Pseudomonadati</taxon>
        <taxon>Kiritimatiellota</taxon>
        <taxon>Kiritimatiellia</taxon>
        <taxon>Kiritimatiellales</taxon>
        <taxon>Kiritimatiellaceae</taxon>
        <taxon>Kiritimatiella</taxon>
    </lineage>
</organism>
<dbReference type="InterPro" id="IPR016181">
    <property type="entry name" value="Acyl_CoA_acyltransferase"/>
</dbReference>
<feature type="domain" description="BioF2-like acetyltransferase" evidence="1">
    <location>
        <begin position="169"/>
        <end position="289"/>
    </location>
</feature>
<dbReference type="EMBL" id="CP010904">
    <property type="protein sequence ID" value="AKJ64911.1"/>
    <property type="molecule type" value="Genomic_DNA"/>
</dbReference>
<name>A0A0G3EEL8_9BACT</name>
<dbReference type="OrthoDB" id="9773932at2"/>